<name>A0AAQ3UAD0_PASNO</name>
<evidence type="ECO:0000313" key="2">
    <source>
        <dbReference type="EMBL" id="WVZ88066.1"/>
    </source>
</evidence>
<organism evidence="2 3">
    <name type="scientific">Paspalum notatum var. saurae</name>
    <dbReference type="NCBI Taxonomy" id="547442"/>
    <lineage>
        <taxon>Eukaryota</taxon>
        <taxon>Viridiplantae</taxon>
        <taxon>Streptophyta</taxon>
        <taxon>Embryophyta</taxon>
        <taxon>Tracheophyta</taxon>
        <taxon>Spermatophyta</taxon>
        <taxon>Magnoliopsida</taxon>
        <taxon>Liliopsida</taxon>
        <taxon>Poales</taxon>
        <taxon>Poaceae</taxon>
        <taxon>PACMAD clade</taxon>
        <taxon>Panicoideae</taxon>
        <taxon>Andropogonodae</taxon>
        <taxon>Paspaleae</taxon>
        <taxon>Paspalinae</taxon>
        <taxon>Paspalum</taxon>
    </lineage>
</organism>
<dbReference type="Proteomes" id="UP001341281">
    <property type="component" value="Chromosome 08"/>
</dbReference>
<gene>
    <name evidence="2" type="ORF">U9M48_034619</name>
</gene>
<keyword evidence="3" id="KW-1185">Reference proteome</keyword>
<feature type="region of interest" description="Disordered" evidence="1">
    <location>
        <begin position="1"/>
        <end position="70"/>
    </location>
</feature>
<dbReference type="EMBL" id="CP144752">
    <property type="protein sequence ID" value="WVZ88066.1"/>
    <property type="molecule type" value="Genomic_DNA"/>
</dbReference>
<accession>A0AAQ3UAD0</accession>
<reference evidence="2 3" key="1">
    <citation type="submission" date="2024-02" db="EMBL/GenBank/DDBJ databases">
        <title>High-quality chromosome-scale genome assembly of Pensacola bahiagrass (Paspalum notatum Flugge var. saurae).</title>
        <authorList>
            <person name="Vega J.M."/>
            <person name="Podio M."/>
            <person name="Orjuela J."/>
            <person name="Siena L.A."/>
            <person name="Pessino S.C."/>
            <person name="Combes M.C."/>
            <person name="Mariac C."/>
            <person name="Albertini E."/>
            <person name="Pupilli F."/>
            <person name="Ortiz J.P.A."/>
            <person name="Leblanc O."/>
        </authorList>
    </citation>
    <scope>NUCLEOTIDE SEQUENCE [LARGE SCALE GENOMIC DNA]</scope>
    <source>
        <strain evidence="2">R1</strain>
        <tissue evidence="2">Leaf</tissue>
    </source>
</reference>
<dbReference type="EMBL" id="CP144752">
    <property type="protein sequence ID" value="WVZ88065.1"/>
    <property type="molecule type" value="Genomic_DNA"/>
</dbReference>
<protein>
    <submittedName>
        <fullName evidence="2">Uncharacterized protein</fullName>
    </submittedName>
</protein>
<proteinExistence type="predicted"/>
<evidence type="ECO:0000256" key="1">
    <source>
        <dbReference type="SAM" id="MobiDB-lite"/>
    </source>
</evidence>
<dbReference type="AlphaFoldDB" id="A0AAQ3UAD0"/>
<sequence>MRPCCRASSPGTPRPSPPHVAVRCRCCPARKKPCRPPPAEARRCLTSYSNTSSIGRPRTSKGHLLSSDHP</sequence>
<evidence type="ECO:0000313" key="3">
    <source>
        <dbReference type="Proteomes" id="UP001341281"/>
    </source>
</evidence>